<evidence type="ECO:0000256" key="7">
    <source>
        <dbReference type="SAM" id="Phobius"/>
    </source>
</evidence>
<feature type="transmembrane region" description="Helical" evidence="7">
    <location>
        <begin position="85"/>
        <end position="105"/>
    </location>
</feature>
<feature type="transmembrane region" description="Helical" evidence="7">
    <location>
        <begin position="52"/>
        <end position="73"/>
    </location>
</feature>
<dbReference type="InterPro" id="IPR003362">
    <property type="entry name" value="Bact_transf"/>
</dbReference>
<sequence length="470" mass="53277">MSKRTFNHLVRLGAIVIDFLAIWVSFTIAWHLREQSGLFSNDVSALTRALMHWKPLASAAWLVVIACFGGYAVREFGSGTISIRRALNAGLFNIGFFSLVLYMTTTEFSRSYFLLLFIIAMPLITLGRLFGRRILHWLHRRGYGISRVIIVGRPQQAEQFSRMLKRSAWLGLEPYLVFDPDEALETYKGDHRSISDNLLKLAESNQAELVLFAPGSVPDSVDFRRYVWRFEGHRTQLAVVPSLVDVAADRIRTRPVGGMPLVYIEDPNSAGALSHSKRIFDIVMASLALIMVSPVMIITALAVYFTDRGPVFFLQERVGRDGKTFKMIKFRSMVVDAEARLAQLQGGNKTNEVMFKLKKDPRITPVGGFIRRFSIDELPQLFNVIQGDMSLIGPRPPLPREVAKYTPDEMRRLRVRPGITGLWQISGRSDLSWDETIRLDLYYIDNWSPLQDLSILTKTVQAVLSSRGAY</sequence>
<dbReference type="PANTHER" id="PTHR30576:SF10">
    <property type="entry name" value="SLL5057 PROTEIN"/>
    <property type="match status" value="1"/>
</dbReference>
<dbReference type="Pfam" id="PF13727">
    <property type="entry name" value="CoA_binding_3"/>
    <property type="match status" value="1"/>
</dbReference>
<evidence type="ECO:0000313" key="10">
    <source>
        <dbReference type="Proteomes" id="UP000830236"/>
    </source>
</evidence>
<dbReference type="GO" id="GO:0016780">
    <property type="term" value="F:phosphotransferase activity, for other substituted phosphate groups"/>
    <property type="evidence" value="ECO:0007669"/>
    <property type="project" value="TreeGrafter"/>
</dbReference>
<keyword evidence="4 7" id="KW-0812">Transmembrane</keyword>
<evidence type="ECO:0000313" key="9">
    <source>
        <dbReference type="EMBL" id="UQF79550.1"/>
    </source>
</evidence>
<evidence type="ECO:0000259" key="8">
    <source>
        <dbReference type="Pfam" id="PF02397"/>
    </source>
</evidence>
<feature type="domain" description="Bacterial sugar transferase" evidence="8">
    <location>
        <begin position="277"/>
        <end position="464"/>
    </location>
</feature>
<organism evidence="9 10">
    <name type="scientific">Actinomyces graevenitzii</name>
    <dbReference type="NCBI Taxonomy" id="55565"/>
    <lineage>
        <taxon>Bacteria</taxon>
        <taxon>Bacillati</taxon>
        <taxon>Actinomycetota</taxon>
        <taxon>Actinomycetes</taxon>
        <taxon>Actinomycetales</taxon>
        <taxon>Actinomycetaceae</taxon>
        <taxon>Actinomyces</taxon>
    </lineage>
</organism>
<evidence type="ECO:0000256" key="3">
    <source>
        <dbReference type="ARBA" id="ARBA00022679"/>
    </source>
</evidence>
<dbReference type="GO" id="GO:0016020">
    <property type="term" value="C:membrane"/>
    <property type="evidence" value="ECO:0007669"/>
    <property type="project" value="UniProtKB-SubCell"/>
</dbReference>
<dbReference type="AlphaFoldDB" id="A0A9E7AF69"/>
<evidence type="ECO:0000256" key="4">
    <source>
        <dbReference type="ARBA" id="ARBA00022692"/>
    </source>
</evidence>
<dbReference type="PANTHER" id="PTHR30576">
    <property type="entry name" value="COLANIC BIOSYNTHESIS UDP-GLUCOSE LIPID CARRIER TRANSFERASE"/>
    <property type="match status" value="1"/>
</dbReference>
<feature type="transmembrane region" description="Helical" evidence="7">
    <location>
        <begin position="111"/>
        <end position="131"/>
    </location>
</feature>
<keyword evidence="6 7" id="KW-0472">Membrane</keyword>
<proteinExistence type="inferred from homology"/>
<dbReference type="NCBIfam" id="TIGR03025">
    <property type="entry name" value="EPS_sugtrans"/>
    <property type="match status" value="1"/>
</dbReference>
<evidence type="ECO:0000256" key="2">
    <source>
        <dbReference type="ARBA" id="ARBA00006464"/>
    </source>
</evidence>
<dbReference type="Proteomes" id="UP000830236">
    <property type="component" value="Chromosome"/>
</dbReference>
<protein>
    <submittedName>
        <fullName evidence="9">Sugar transferase</fullName>
    </submittedName>
</protein>
<keyword evidence="5 7" id="KW-1133">Transmembrane helix</keyword>
<gene>
    <name evidence="9" type="ORF">M3I41_08200</name>
</gene>
<evidence type="ECO:0000256" key="1">
    <source>
        <dbReference type="ARBA" id="ARBA00004141"/>
    </source>
</evidence>
<feature type="transmembrane region" description="Helical" evidence="7">
    <location>
        <begin position="282"/>
        <end position="305"/>
    </location>
</feature>
<comment type="similarity">
    <text evidence="2">Belongs to the bacterial sugar transferase family.</text>
</comment>
<keyword evidence="3 9" id="KW-0808">Transferase</keyword>
<dbReference type="Gene3D" id="3.40.50.720">
    <property type="entry name" value="NAD(P)-binding Rossmann-like Domain"/>
    <property type="match status" value="1"/>
</dbReference>
<dbReference type="KEGG" id="agh:M3I41_08200"/>
<reference evidence="9" key="1">
    <citation type="submission" date="2022-05" db="EMBL/GenBank/DDBJ databases">
        <title>Using nanopore sequencing to obtain complete genomes from saliva samples.</title>
        <authorList>
            <person name="Baker J.L."/>
        </authorList>
    </citation>
    <scope>NUCLEOTIDE SEQUENCE</scope>
    <source>
        <strain evidence="9">JCVI-JB-Ag32</strain>
    </source>
</reference>
<dbReference type="InterPro" id="IPR017475">
    <property type="entry name" value="EPS_sugar_tfrase"/>
</dbReference>
<dbReference type="Pfam" id="PF02397">
    <property type="entry name" value="Bac_transf"/>
    <property type="match status" value="1"/>
</dbReference>
<dbReference type="EMBL" id="CP097095">
    <property type="protein sequence ID" value="UQF79550.1"/>
    <property type="molecule type" value="Genomic_DNA"/>
</dbReference>
<accession>A0A9E7AF69</accession>
<comment type="subcellular location">
    <subcellularLocation>
        <location evidence="1">Membrane</location>
        <topology evidence="1">Multi-pass membrane protein</topology>
    </subcellularLocation>
</comment>
<name>A0A9E7AF69_9ACTO</name>
<feature type="transmembrane region" description="Helical" evidence="7">
    <location>
        <begin position="12"/>
        <end position="32"/>
    </location>
</feature>
<evidence type="ECO:0000256" key="6">
    <source>
        <dbReference type="ARBA" id="ARBA00023136"/>
    </source>
</evidence>
<evidence type="ECO:0000256" key="5">
    <source>
        <dbReference type="ARBA" id="ARBA00022989"/>
    </source>
</evidence>